<dbReference type="GO" id="GO:0005886">
    <property type="term" value="C:plasma membrane"/>
    <property type="evidence" value="ECO:0007669"/>
    <property type="project" value="UniProtKB-SubCell"/>
</dbReference>
<protein>
    <recommendedName>
        <fullName evidence="10">Putative proline/betaine transporter</fullName>
    </recommendedName>
</protein>
<evidence type="ECO:0000256" key="8">
    <source>
        <dbReference type="ARBA" id="ARBA00023136"/>
    </source>
</evidence>
<keyword evidence="7 11" id="KW-1133">Transmembrane helix</keyword>
<dbReference type="RefSeq" id="WP_113691347.1">
    <property type="nucleotide sequence ID" value="NZ_CP015163.1"/>
</dbReference>
<evidence type="ECO:0000313" key="14">
    <source>
        <dbReference type="Proteomes" id="UP000250434"/>
    </source>
</evidence>
<keyword evidence="14" id="KW-1185">Reference proteome</keyword>
<dbReference type="Gene3D" id="1.20.1250.20">
    <property type="entry name" value="MFS general substrate transporter like domains"/>
    <property type="match status" value="1"/>
</dbReference>
<dbReference type="PANTHER" id="PTHR43045:SF2">
    <property type="entry name" value="INNER MEMBRANE METABOLITE TRANSPORT PROTEIN YHJE"/>
    <property type="match status" value="1"/>
</dbReference>
<dbReference type="PROSITE" id="PS00216">
    <property type="entry name" value="SUGAR_TRANSPORT_1"/>
    <property type="match status" value="1"/>
</dbReference>
<feature type="transmembrane region" description="Helical" evidence="11">
    <location>
        <begin position="117"/>
        <end position="137"/>
    </location>
</feature>
<evidence type="ECO:0000256" key="10">
    <source>
        <dbReference type="ARBA" id="ARBA00039918"/>
    </source>
</evidence>
<evidence type="ECO:0000256" key="11">
    <source>
        <dbReference type="SAM" id="Phobius"/>
    </source>
</evidence>
<evidence type="ECO:0000256" key="4">
    <source>
        <dbReference type="ARBA" id="ARBA00022475"/>
    </source>
</evidence>
<feature type="transmembrane region" description="Helical" evidence="11">
    <location>
        <begin position="350"/>
        <end position="368"/>
    </location>
</feature>
<evidence type="ECO:0000256" key="3">
    <source>
        <dbReference type="ARBA" id="ARBA00022448"/>
    </source>
</evidence>
<dbReference type="GO" id="GO:0015293">
    <property type="term" value="F:symporter activity"/>
    <property type="evidence" value="ECO:0007669"/>
    <property type="project" value="UniProtKB-KW"/>
</dbReference>
<accession>A0A344L204</accession>
<name>A0A344L204_9PSEU</name>
<keyword evidence="8 11" id="KW-0472">Membrane</keyword>
<feature type="transmembrane region" description="Helical" evidence="11">
    <location>
        <begin position="49"/>
        <end position="73"/>
    </location>
</feature>
<dbReference type="SUPFAM" id="SSF103473">
    <property type="entry name" value="MFS general substrate transporter"/>
    <property type="match status" value="1"/>
</dbReference>
<evidence type="ECO:0000256" key="7">
    <source>
        <dbReference type="ARBA" id="ARBA00022989"/>
    </source>
</evidence>
<feature type="transmembrane region" description="Helical" evidence="11">
    <location>
        <begin position="257"/>
        <end position="278"/>
    </location>
</feature>
<dbReference type="InterPro" id="IPR036259">
    <property type="entry name" value="MFS_trans_sf"/>
</dbReference>
<comment type="subcellular location">
    <subcellularLocation>
        <location evidence="1">Cell membrane</location>
        <topology evidence="1">Multi-pass membrane protein</topology>
    </subcellularLocation>
</comment>
<dbReference type="CDD" id="cd17369">
    <property type="entry name" value="MFS_ShiA_like"/>
    <property type="match status" value="1"/>
</dbReference>
<dbReference type="PROSITE" id="PS50850">
    <property type="entry name" value="MFS"/>
    <property type="match status" value="1"/>
</dbReference>
<feature type="transmembrane region" description="Helical" evidence="11">
    <location>
        <begin position="197"/>
        <end position="216"/>
    </location>
</feature>
<feature type="transmembrane region" description="Helical" evidence="11">
    <location>
        <begin position="94"/>
        <end position="111"/>
    </location>
</feature>
<dbReference type="OrthoDB" id="8953821at2"/>
<feature type="domain" description="Major facilitator superfamily (MFS) profile" evidence="12">
    <location>
        <begin position="20"/>
        <end position="441"/>
    </location>
</feature>
<evidence type="ECO:0000256" key="1">
    <source>
        <dbReference type="ARBA" id="ARBA00004651"/>
    </source>
</evidence>
<feature type="transmembrane region" description="Helical" evidence="11">
    <location>
        <begin position="389"/>
        <end position="410"/>
    </location>
</feature>
<evidence type="ECO:0000256" key="2">
    <source>
        <dbReference type="ARBA" id="ARBA00008240"/>
    </source>
</evidence>
<keyword evidence="6" id="KW-0769">Symport</keyword>
<dbReference type="InterPro" id="IPR005828">
    <property type="entry name" value="MFS_sugar_transport-like"/>
</dbReference>
<dbReference type="AlphaFoldDB" id="A0A344L204"/>
<dbReference type="Proteomes" id="UP000250434">
    <property type="component" value="Chromosome"/>
</dbReference>
<evidence type="ECO:0000256" key="9">
    <source>
        <dbReference type="ARBA" id="ARBA00037295"/>
    </source>
</evidence>
<comment type="similarity">
    <text evidence="2">Belongs to the major facilitator superfamily. Metabolite:H+ Symporter (MHS) family (TC 2.A.1.6) family.</text>
</comment>
<evidence type="ECO:0000256" key="6">
    <source>
        <dbReference type="ARBA" id="ARBA00022847"/>
    </source>
</evidence>
<organism evidence="13 14">
    <name type="scientific">Amycolatopsis albispora</name>
    <dbReference type="NCBI Taxonomy" id="1804986"/>
    <lineage>
        <taxon>Bacteria</taxon>
        <taxon>Bacillati</taxon>
        <taxon>Actinomycetota</taxon>
        <taxon>Actinomycetes</taxon>
        <taxon>Pseudonocardiales</taxon>
        <taxon>Pseudonocardiaceae</taxon>
        <taxon>Amycolatopsis</taxon>
    </lineage>
</organism>
<comment type="function">
    <text evidence="9">May be a proton symporter involved in the uptake of osmolytes such as proline and glycine betaine.</text>
</comment>
<dbReference type="Pfam" id="PF00083">
    <property type="entry name" value="Sugar_tr"/>
    <property type="match status" value="1"/>
</dbReference>
<evidence type="ECO:0000259" key="12">
    <source>
        <dbReference type="PROSITE" id="PS50850"/>
    </source>
</evidence>
<feature type="transmembrane region" description="Helical" evidence="11">
    <location>
        <begin position="416"/>
        <end position="437"/>
    </location>
</feature>
<dbReference type="KEGG" id="aab:A4R43_05660"/>
<dbReference type="InterPro" id="IPR020846">
    <property type="entry name" value="MFS_dom"/>
</dbReference>
<gene>
    <name evidence="13" type="ORF">A4R43_05660</name>
</gene>
<keyword evidence="5 11" id="KW-0812">Transmembrane</keyword>
<feature type="transmembrane region" description="Helical" evidence="11">
    <location>
        <begin position="158"/>
        <end position="185"/>
    </location>
</feature>
<dbReference type="EMBL" id="CP015163">
    <property type="protein sequence ID" value="AXB42078.1"/>
    <property type="molecule type" value="Genomic_DNA"/>
</dbReference>
<sequence>MSSSQGSAAAAAPPVPLWRVAAASCAGTTIEFYDFFIYGTAAALVFPKVFFPALGSTAGTVASFATFAVAFVARPVGAIVFGHFGDRIGRKRTLISTLLLMGIATVLIGLLPEAGTIGVAAPILLVVLRFAQGFAVGGEWAGATLLTAEYAPKHKRGLYGVFPQLGPAIAFALSSGTFLATGLIMGDTDEAFLSYGWRIPFLFSIVLVLVGLYVRMSIEETPAFREAQARARTEARSLEDRGRLPFLEAMRAQPRQVLLSAGALAMLFAFFYMGTAYLTSYGTNPKGAALSRPVVLGIGIGAAVLFGIATVISGMLSDRFGRRNVIRTSCVAGIVWALALFPLLDTGSAAAFAVGLSVTLVIFAISYGPAGSYLPELFTARHRYTGAGLGYNLAGVLGGAIPPLVAPGLAASFGSIAIGVMLSLIGVLSLVCVSALAETRNRALEHELPREAEPTTA</sequence>
<reference evidence="13 14" key="1">
    <citation type="submission" date="2016-04" db="EMBL/GenBank/DDBJ databases">
        <title>Complete genome sequence and analysis of deep-sea sediment isolate, Amycolatopsis sp. WP1.</title>
        <authorList>
            <person name="Wang H."/>
            <person name="Chen S."/>
            <person name="Wu Q."/>
        </authorList>
    </citation>
    <scope>NUCLEOTIDE SEQUENCE [LARGE SCALE GENOMIC DNA]</scope>
    <source>
        <strain evidence="13 14">WP1</strain>
    </source>
</reference>
<dbReference type="PANTHER" id="PTHR43045">
    <property type="entry name" value="SHIKIMATE TRANSPORTER"/>
    <property type="match status" value="1"/>
</dbReference>
<evidence type="ECO:0000256" key="5">
    <source>
        <dbReference type="ARBA" id="ARBA00022692"/>
    </source>
</evidence>
<dbReference type="FunFam" id="1.20.1250.20:FF:000001">
    <property type="entry name" value="Dicarboxylate MFS transporter"/>
    <property type="match status" value="1"/>
</dbReference>
<keyword evidence="4" id="KW-1003">Cell membrane</keyword>
<feature type="transmembrane region" description="Helical" evidence="11">
    <location>
        <begin position="290"/>
        <end position="312"/>
    </location>
</feature>
<keyword evidence="3" id="KW-0813">Transport</keyword>
<evidence type="ECO:0000313" key="13">
    <source>
        <dbReference type="EMBL" id="AXB42078.1"/>
    </source>
</evidence>
<feature type="transmembrane region" description="Helical" evidence="11">
    <location>
        <begin position="324"/>
        <end position="344"/>
    </location>
</feature>
<proteinExistence type="inferred from homology"/>
<dbReference type="InterPro" id="IPR005829">
    <property type="entry name" value="Sugar_transporter_CS"/>
</dbReference>